<keyword evidence="2" id="KW-1185">Reference proteome</keyword>
<accession>A0A0L6UNG5</accession>
<name>A0A0L6UNG5_9BASI</name>
<protein>
    <recommendedName>
        <fullName evidence="3">HAT C-terminal dimerisation domain-containing protein</fullName>
    </recommendedName>
</protein>
<evidence type="ECO:0000313" key="2">
    <source>
        <dbReference type="Proteomes" id="UP000037035"/>
    </source>
</evidence>
<reference evidence="1 2" key="1">
    <citation type="submission" date="2015-08" db="EMBL/GenBank/DDBJ databases">
        <title>Next Generation Sequencing and Analysis of the Genome of Puccinia sorghi L Schw, the Causal Agent of Maize Common Rust.</title>
        <authorList>
            <person name="Rochi L."/>
            <person name="Burguener G."/>
            <person name="Darino M."/>
            <person name="Turjanski A."/>
            <person name="Kreff E."/>
            <person name="Dieguez M.J."/>
            <person name="Sacco F."/>
        </authorList>
    </citation>
    <scope>NUCLEOTIDE SEQUENCE [LARGE SCALE GENOMIC DNA]</scope>
    <source>
        <strain evidence="1 2">RO10H11247</strain>
    </source>
</reference>
<dbReference type="Proteomes" id="UP000037035">
    <property type="component" value="Unassembled WGS sequence"/>
</dbReference>
<gene>
    <name evidence="1" type="ORF">VP01_4606g1</name>
</gene>
<proteinExistence type="predicted"/>
<evidence type="ECO:0008006" key="3">
    <source>
        <dbReference type="Google" id="ProtNLM"/>
    </source>
</evidence>
<sequence>FFGRFIASTIKNSLHLHYKRKKLRNSSSRFFKMVKDKSLPKGPMNPKLEISINRRRVGYLQHKISTFFIHQVVKFLIWIQKYKIGFNLMEGMKRNISASSCTTEQTFSSVADVCSTNQGKLLPMTIEICVRSHMWLKNGVQLLGDFSTPNKIINKFICFKNSKSSNLGLWEGLEGHPKAQSAGIRAQTLKAPVALKCGHVCGAKMKRDKSSSTVNLCLYCGNRKQ</sequence>
<organism evidence="1 2">
    <name type="scientific">Puccinia sorghi</name>
    <dbReference type="NCBI Taxonomy" id="27349"/>
    <lineage>
        <taxon>Eukaryota</taxon>
        <taxon>Fungi</taxon>
        <taxon>Dikarya</taxon>
        <taxon>Basidiomycota</taxon>
        <taxon>Pucciniomycotina</taxon>
        <taxon>Pucciniomycetes</taxon>
        <taxon>Pucciniales</taxon>
        <taxon>Pucciniaceae</taxon>
        <taxon>Puccinia</taxon>
    </lineage>
</organism>
<dbReference type="VEuPathDB" id="FungiDB:VP01_4606g1"/>
<comment type="caution">
    <text evidence="1">The sequence shown here is derived from an EMBL/GenBank/DDBJ whole genome shotgun (WGS) entry which is preliminary data.</text>
</comment>
<dbReference type="AlphaFoldDB" id="A0A0L6UNG5"/>
<dbReference type="EMBL" id="LAVV01009731">
    <property type="protein sequence ID" value="KNZ50083.1"/>
    <property type="molecule type" value="Genomic_DNA"/>
</dbReference>
<feature type="non-terminal residue" evidence="1">
    <location>
        <position position="1"/>
    </location>
</feature>
<evidence type="ECO:0000313" key="1">
    <source>
        <dbReference type="EMBL" id="KNZ50083.1"/>
    </source>
</evidence>